<organism evidence="1 2">
    <name type="scientific">Brenthis ino</name>
    <name type="common">lesser marbled fritillary</name>
    <dbReference type="NCBI Taxonomy" id="405034"/>
    <lineage>
        <taxon>Eukaryota</taxon>
        <taxon>Metazoa</taxon>
        <taxon>Ecdysozoa</taxon>
        <taxon>Arthropoda</taxon>
        <taxon>Hexapoda</taxon>
        <taxon>Insecta</taxon>
        <taxon>Pterygota</taxon>
        <taxon>Neoptera</taxon>
        <taxon>Endopterygota</taxon>
        <taxon>Lepidoptera</taxon>
        <taxon>Glossata</taxon>
        <taxon>Ditrysia</taxon>
        <taxon>Papilionoidea</taxon>
        <taxon>Nymphalidae</taxon>
        <taxon>Heliconiinae</taxon>
        <taxon>Argynnini</taxon>
        <taxon>Brenthis</taxon>
    </lineage>
</organism>
<sequence>MLILSNLIENTDNEGLGVEKPKSPLPPGAEIIVNQLREVAQKVFADGDEDRNIVKDLTPFGIEDANTRFEASFPVVIEEFENVVASTPKSPLTILTPMPLPTNSHKTCNDLFCALYDHWIVQYYLRLVL</sequence>
<gene>
    <name evidence="1" type="ORF">BINO364_LOCUS10867</name>
</gene>
<feature type="non-terminal residue" evidence="1">
    <location>
        <position position="129"/>
    </location>
</feature>
<dbReference type="EMBL" id="OV170225">
    <property type="protein sequence ID" value="CAH0725264.1"/>
    <property type="molecule type" value="Genomic_DNA"/>
</dbReference>
<evidence type="ECO:0000313" key="1">
    <source>
        <dbReference type="EMBL" id="CAH0725264.1"/>
    </source>
</evidence>
<dbReference type="AlphaFoldDB" id="A0A8J9YC50"/>
<evidence type="ECO:0000313" key="2">
    <source>
        <dbReference type="Proteomes" id="UP000838878"/>
    </source>
</evidence>
<protein>
    <submittedName>
        <fullName evidence="1">Uncharacterized protein</fullName>
    </submittedName>
</protein>
<dbReference type="Proteomes" id="UP000838878">
    <property type="component" value="Chromosome 5"/>
</dbReference>
<proteinExistence type="predicted"/>
<accession>A0A8J9YC50</accession>
<reference evidence="1" key="1">
    <citation type="submission" date="2021-12" db="EMBL/GenBank/DDBJ databases">
        <authorList>
            <person name="Martin H S."/>
        </authorList>
    </citation>
    <scope>NUCLEOTIDE SEQUENCE</scope>
</reference>
<name>A0A8J9YC50_9NEOP</name>
<dbReference type="OrthoDB" id="7447526at2759"/>
<keyword evidence="2" id="KW-1185">Reference proteome</keyword>